<dbReference type="eggNOG" id="COG2865">
    <property type="taxonomic scope" value="Bacteria"/>
</dbReference>
<accession>B3EP97</accession>
<protein>
    <submittedName>
        <fullName evidence="1">Uncharacterized protein</fullName>
    </submittedName>
</protein>
<dbReference type="AlphaFoldDB" id="B3EP97"/>
<reference evidence="1" key="1">
    <citation type="submission" date="2008-06" db="EMBL/GenBank/DDBJ databases">
        <title>Complete sequence of Chlorobium phaeobacteroides BS1.</title>
        <authorList>
            <consortium name="US DOE Joint Genome Institute"/>
            <person name="Lucas S."/>
            <person name="Copeland A."/>
            <person name="Lapidus A."/>
            <person name="Glavina del Rio T."/>
            <person name="Dalin E."/>
            <person name="Tice H."/>
            <person name="Bruce D."/>
            <person name="Goodwin L."/>
            <person name="Pitluck S."/>
            <person name="Schmutz J."/>
            <person name="Larimer F."/>
            <person name="Land M."/>
            <person name="Hauser L."/>
            <person name="Kyrpides N."/>
            <person name="Ovchinnikova G."/>
            <person name="Li T."/>
            <person name="Liu Z."/>
            <person name="Zhao F."/>
            <person name="Overmann J."/>
            <person name="Bryant D.A."/>
            <person name="Richardson P."/>
        </authorList>
    </citation>
    <scope>NUCLEOTIDE SEQUENCE [LARGE SCALE GENOMIC DNA]</scope>
    <source>
        <strain evidence="1">BS1</strain>
    </source>
</reference>
<name>B3EP97_CHLPB</name>
<dbReference type="HOGENOM" id="CLU_122744_0_0_10"/>
<dbReference type="EMBL" id="CP001101">
    <property type="protein sequence ID" value="ACE05236.1"/>
    <property type="molecule type" value="Genomic_DNA"/>
</dbReference>
<dbReference type="STRING" id="331678.Cphamn1_2335"/>
<sequence>MAMEHLLEQGLGTLFAFAAGILACKELIEYIFTKNLPWLSRLARNGVRRIKRVFRNPSKEDGRFLALNFSGHPVLPGQQKAIQNSMGWPKLEVIDVPMGTIAEDENFLKIAILKVDGIDLLPDEWQTFSLVVIPSGYSPLWSALLAEMHGRLGHFPDVVRIRPAPQGEKEKFKVAEILDLRDIRHKARTKR</sequence>
<dbReference type="NCBIfam" id="NF040560">
    <property type="entry name" value="CAS_Csx15"/>
    <property type="match status" value="1"/>
</dbReference>
<proteinExistence type="predicted"/>
<evidence type="ECO:0000313" key="1">
    <source>
        <dbReference type="EMBL" id="ACE05236.1"/>
    </source>
</evidence>
<organism evidence="1">
    <name type="scientific">Chlorobium phaeobacteroides (strain BS1)</name>
    <dbReference type="NCBI Taxonomy" id="331678"/>
    <lineage>
        <taxon>Bacteria</taxon>
        <taxon>Pseudomonadati</taxon>
        <taxon>Chlorobiota</taxon>
        <taxon>Chlorobiia</taxon>
        <taxon>Chlorobiales</taxon>
        <taxon>Chlorobiaceae</taxon>
        <taxon>Chlorobium/Pelodictyon group</taxon>
        <taxon>Chlorobium</taxon>
    </lineage>
</organism>
<dbReference type="KEGG" id="cpb:Cphamn1_2335"/>
<dbReference type="CDD" id="cd09766">
    <property type="entry name" value="Csx15_I-U"/>
    <property type="match status" value="1"/>
</dbReference>
<gene>
    <name evidence="1" type="ordered locus">Cphamn1_2335</name>
</gene>